<keyword evidence="5" id="KW-1185">Reference proteome</keyword>
<dbReference type="InterPro" id="IPR001360">
    <property type="entry name" value="Glyco_hydro_1"/>
</dbReference>
<feature type="signal peptide" evidence="3">
    <location>
        <begin position="1"/>
        <end position="25"/>
    </location>
</feature>
<dbReference type="GO" id="GO:0033907">
    <property type="term" value="F:beta-D-fucosidase activity"/>
    <property type="evidence" value="ECO:0007669"/>
    <property type="project" value="UniProtKB-ARBA"/>
</dbReference>
<protein>
    <submittedName>
        <fullName evidence="4">Uncharacterized protein</fullName>
    </submittedName>
</protein>
<dbReference type="AlphaFoldDB" id="A0A0E0DG54"/>
<organism evidence="4">
    <name type="scientific">Oryza meridionalis</name>
    <dbReference type="NCBI Taxonomy" id="40149"/>
    <lineage>
        <taxon>Eukaryota</taxon>
        <taxon>Viridiplantae</taxon>
        <taxon>Streptophyta</taxon>
        <taxon>Embryophyta</taxon>
        <taxon>Tracheophyta</taxon>
        <taxon>Spermatophyta</taxon>
        <taxon>Magnoliopsida</taxon>
        <taxon>Liliopsida</taxon>
        <taxon>Poales</taxon>
        <taxon>Poaceae</taxon>
        <taxon>BOP clade</taxon>
        <taxon>Oryzoideae</taxon>
        <taxon>Oryzeae</taxon>
        <taxon>Oryzinae</taxon>
        <taxon>Oryza</taxon>
    </lineage>
</organism>
<dbReference type="Gene3D" id="3.20.20.80">
    <property type="entry name" value="Glycosidases"/>
    <property type="match status" value="1"/>
</dbReference>
<name>A0A0E0DG54_9ORYZ</name>
<dbReference type="Proteomes" id="UP000008021">
    <property type="component" value="Chromosome 4"/>
</dbReference>
<evidence type="ECO:0000256" key="3">
    <source>
        <dbReference type="SAM" id="SignalP"/>
    </source>
</evidence>
<sequence length="96" mass="10734">MAAACTWLVVLLTVHRLLHLSGVSAVEGGYLEGNKGLSNWDVFTHKQGTIEDGSNGDTANDHYHRYMVVSQKDRKLQDSFKKTKGTARNYSRIIIL</sequence>
<keyword evidence="3" id="KW-0732">Signal</keyword>
<evidence type="ECO:0000313" key="5">
    <source>
        <dbReference type="Proteomes" id="UP000008021"/>
    </source>
</evidence>
<dbReference type="HOGENOM" id="CLU_2363289_0_0_1"/>
<dbReference type="Gramene" id="OMERI04G15650.8">
    <property type="protein sequence ID" value="OMERI04G15650.8"/>
    <property type="gene ID" value="OMERI04G15650"/>
</dbReference>
<proteinExistence type="inferred from homology"/>
<comment type="similarity">
    <text evidence="1">Belongs to the glycosyl hydrolase 1 family.</text>
</comment>
<keyword evidence="2" id="KW-0325">Glycoprotein</keyword>
<reference evidence="4" key="2">
    <citation type="submission" date="2018-05" db="EMBL/GenBank/DDBJ databases">
        <title>OmerRS3 (Oryza meridionalis Reference Sequence Version 3).</title>
        <authorList>
            <person name="Zhang J."/>
            <person name="Kudrna D."/>
            <person name="Lee S."/>
            <person name="Talag J."/>
            <person name="Welchert J."/>
            <person name="Wing R.A."/>
        </authorList>
    </citation>
    <scope>NUCLEOTIDE SEQUENCE [LARGE SCALE GENOMIC DNA]</scope>
    <source>
        <strain evidence="4">OR44</strain>
    </source>
</reference>
<accession>A0A0E0DG54</accession>
<dbReference type="Pfam" id="PF00232">
    <property type="entry name" value="Glyco_hydro_1"/>
    <property type="match status" value="1"/>
</dbReference>
<reference evidence="4" key="1">
    <citation type="submission" date="2015-04" db="UniProtKB">
        <authorList>
            <consortium name="EnsemblPlants"/>
        </authorList>
    </citation>
    <scope>IDENTIFICATION</scope>
</reference>
<evidence type="ECO:0000313" key="4">
    <source>
        <dbReference type="EnsemblPlants" id="OMERI04G15650.8"/>
    </source>
</evidence>
<dbReference type="GO" id="GO:0004565">
    <property type="term" value="F:beta-galactosidase activity"/>
    <property type="evidence" value="ECO:0007669"/>
    <property type="project" value="UniProtKB-ARBA"/>
</dbReference>
<dbReference type="InterPro" id="IPR017853">
    <property type="entry name" value="GH"/>
</dbReference>
<dbReference type="Gramene" id="OMERI04G15650.9">
    <property type="protein sequence ID" value="OMERI04G15650.9"/>
    <property type="gene ID" value="OMERI04G15650"/>
</dbReference>
<dbReference type="EnsemblPlants" id="OMERI04G15650.9">
    <property type="protein sequence ID" value="OMERI04G15650.9"/>
    <property type="gene ID" value="OMERI04G15650"/>
</dbReference>
<dbReference type="GO" id="GO:0005975">
    <property type="term" value="P:carbohydrate metabolic process"/>
    <property type="evidence" value="ECO:0007669"/>
    <property type="project" value="InterPro"/>
</dbReference>
<dbReference type="EnsemblPlants" id="OMERI04G15650.8">
    <property type="protein sequence ID" value="OMERI04G15650.8"/>
    <property type="gene ID" value="OMERI04G15650"/>
</dbReference>
<dbReference type="GO" id="GO:0008422">
    <property type="term" value="F:beta-glucosidase activity"/>
    <property type="evidence" value="ECO:0007669"/>
    <property type="project" value="UniProtKB-ARBA"/>
</dbReference>
<dbReference type="SUPFAM" id="SSF51445">
    <property type="entry name" value="(Trans)glycosidases"/>
    <property type="match status" value="1"/>
</dbReference>
<evidence type="ECO:0000256" key="1">
    <source>
        <dbReference type="ARBA" id="ARBA00010838"/>
    </source>
</evidence>
<evidence type="ECO:0000256" key="2">
    <source>
        <dbReference type="ARBA" id="ARBA00023180"/>
    </source>
</evidence>
<feature type="chain" id="PRO_5010026914" evidence="3">
    <location>
        <begin position="26"/>
        <end position="96"/>
    </location>
</feature>